<evidence type="ECO:0000313" key="2">
    <source>
        <dbReference type="Proteomes" id="UP000188543"/>
    </source>
</evidence>
<gene>
    <name evidence="1" type="ORF">A8E72_34085</name>
</gene>
<name>A0A1V2VU27_9BURK</name>
<protein>
    <submittedName>
        <fullName evidence="1">Uncharacterized protein</fullName>
    </submittedName>
</protein>
<dbReference type="AlphaFoldDB" id="A0A1V2VU27"/>
<organism evidence="1 2">
    <name type="scientific">Burkholderia cenocepacia</name>
    <dbReference type="NCBI Taxonomy" id="95486"/>
    <lineage>
        <taxon>Bacteria</taxon>
        <taxon>Pseudomonadati</taxon>
        <taxon>Pseudomonadota</taxon>
        <taxon>Betaproteobacteria</taxon>
        <taxon>Burkholderiales</taxon>
        <taxon>Burkholderiaceae</taxon>
        <taxon>Burkholderia</taxon>
        <taxon>Burkholderia cepacia complex</taxon>
    </lineage>
</organism>
<proteinExistence type="predicted"/>
<reference evidence="1 2" key="1">
    <citation type="submission" date="2016-08" db="EMBL/GenBank/DDBJ databases">
        <authorList>
            <person name="Seilhamer J.J."/>
        </authorList>
    </citation>
    <scope>NUCLEOTIDE SEQUENCE [LARGE SCALE GENOMIC DNA]</scope>
    <source>
        <strain evidence="1 2">VC14762</strain>
    </source>
</reference>
<dbReference type="EMBL" id="MUTJ01000100">
    <property type="protein sequence ID" value="ONU76344.1"/>
    <property type="molecule type" value="Genomic_DNA"/>
</dbReference>
<accession>A0A1V2VU27</accession>
<evidence type="ECO:0000313" key="1">
    <source>
        <dbReference type="EMBL" id="ONU76344.1"/>
    </source>
</evidence>
<comment type="caution">
    <text evidence="1">The sequence shown here is derived from an EMBL/GenBank/DDBJ whole genome shotgun (WGS) entry which is preliminary data.</text>
</comment>
<sequence>MEYLWECLLHLEQIGEAKELLSSYRIDEFAYPLDLHAALIMEAELLDHPLLNNFLKGQKYPMGDLVAGLALKTVSYAEKKSMKEADYIWLGVARILLEKMPEVYDELLAFLKNDIDDKNKNIFLIGGLTIG</sequence>
<dbReference type="Proteomes" id="UP000188543">
    <property type="component" value="Unassembled WGS sequence"/>
</dbReference>